<accession>A0A9C6X8X9</accession>
<dbReference type="AlphaFoldDB" id="A0A9C6X8X9"/>
<dbReference type="GeneID" id="127751586"/>
<dbReference type="KEGG" id="foc:127751586"/>
<evidence type="ECO:0000313" key="1">
    <source>
        <dbReference type="Proteomes" id="UP000504606"/>
    </source>
</evidence>
<name>A0A9C6X8X9_FRAOC</name>
<dbReference type="Proteomes" id="UP000504606">
    <property type="component" value="Unplaced"/>
</dbReference>
<proteinExistence type="predicted"/>
<keyword evidence="1" id="KW-1185">Reference proteome</keyword>
<sequence length="207" mass="22321">MDVDAISDSGADDRQQEKAAALQDAAGVTRLVNVVCREDPIWSLELLQRAAATVEELRLNFPDEAHLLAVHAMPRLRRLEVTGNAYACVPELPAPLPGAGVLQWLRVDGLPRATTQTLLRALGRSLEVLQMGVGTAGDGEWPFSCDDLPSLLEQCGLRALRRLVLGRIVGCTHAAAPCDRQRADARRVLPGAEVLCNWCDSVAGEVV</sequence>
<dbReference type="OrthoDB" id="8217849at2759"/>
<dbReference type="RefSeq" id="XP_052131303.1">
    <property type="nucleotide sequence ID" value="XM_052275343.1"/>
</dbReference>
<protein>
    <submittedName>
        <fullName evidence="2">Uncharacterized protein LOC127751586</fullName>
    </submittedName>
</protein>
<evidence type="ECO:0000313" key="2">
    <source>
        <dbReference type="RefSeq" id="XP_052131303.1"/>
    </source>
</evidence>
<gene>
    <name evidence="2" type="primary">LOC127751586</name>
</gene>
<reference evidence="2" key="1">
    <citation type="submission" date="2025-08" db="UniProtKB">
        <authorList>
            <consortium name="RefSeq"/>
        </authorList>
    </citation>
    <scope>IDENTIFICATION</scope>
    <source>
        <tissue evidence="2">Whole organism</tissue>
    </source>
</reference>
<organism evidence="1 2">
    <name type="scientific">Frankliniella occidentalis</name>
    <name type="common">Western flower thrips</name>
    <name type="synonym">Euthrips occidentalis</name>
    <dbReference type="NCBI Taxonomy" id="133901"/>
    <lineage>
        <taxon>Eukaryota</taxon>
        <taxon>Metazoa</taxon>
        <taxon>Ecdysozoa</taxon>
        <taxon>Arthropoda</taxon>
        <taxon>Hexapoda</taxon>
        <taxon>Insecta</taxon>
        <taxon>Pterygota</taxon>
        <taxon>Neoptera</taxon>
        <taxon>Paraneoptera</taxon>
        <taxon>Thysanoptera</taxon>
        <taxon>Terebrantia</taxon>
        <taxon>Thripoidea</taxon>
        <taxon>Thripidae</taxon>
        <taxon>Frankliniella</taxon>
    </lineage>
</organism>